<dbReference type="PANTHER" id="PTHR42759:SF1">
    <property type="entry name" value="MAGNESIUM-CHELATASE SUBUNIT CHLD"/>
    <property type="match status" value="1"/>
</dbReference>
<dbReference type="InterPro" id="IPR011704">
    <property type="entry name" value="ATPase_dyneun-rel_AAA"/>
</dbReference>
<proteinExistence type="predicted"/>
<evidence type="ECO:0000313" key="3">
    <source>
        <dbReference type="EMBL" id="GAA4555553.1"/>
    </source>
</evidence>
<dbReference type="InterPro" id="IPR003593">
    <property type="entry name" value="AAA+_ATPase"/>
</dbReference>
<dbReference type="SMART" id="SM00382">
    <property type="entry name" value="AAA"/>
    <property type="match status" value="1"/>
</dbReference>
<organism evidence="3 4">
    <name type="scientific">Pseudonocardia xishanensis</name>
    <dbReference type="NCBI Taxonomy" id="630995"/>
    <lineage>
        <taxon>Bacteria</taxon>
        <taxon>Bacillati</taxon>
        <taxon>Actinomycetota</taxon>
        <taxon>Actinomycetes</taxon>
        <taxon>Pseudonocardiales</taxon>
        <taxon>Pseudonocardiaceae</taxon>
        <taxon>Pseudonocardia</taxon>
    </lineage>
</organism>
<reference evidence="4" key="1">
    <citation type="journal article" date="2019" name="Int. J. Syst. Evol. Microbiol.">
        <title>The Global Catalogue of Microorganisms (GCM) 10K type strain sequencing project: providing services to taxonomists for standard genome sequencing and annotation.</title>
        <authorList>
            <consortium name="The Broad Institute Genomics Platform"/>
            <consortium name="The Broad Institute Genome Sequencing Center for Infectious Disease"/>
            <person name="Wu L."/>
            <person name="Ma J."/>
        </authorList>
    </citation>
    <scope>NUCLEOTIDE SEQUENCE [LARGE SCALE GENOMIC DNA]</scope>
    <source>
        <strain evidence="4">JCM 17906</strain>
    </source>
</reference>
<dbReference type="InterPro" id="IPR050764">
    <property type="entry name" value="CbbQ/NirQ/NorQ/GpvN"/>
</dbReference>
<name>A0ABP8S105_9PSEU</name>
<evidence type="ECO:0000256" key="1">
    <source>
        <dbReference type="SAM" id="MobiDB-lite"/>
    </source>
</evidence>
<evidence type="ECO:0000313" key="4">
    <source>
        <dbReference type="Proteomes" id="UP001501598"/>
    </source>
</evidence>
<dbReference type="InterPro" id="IPR027417">
    <property type="entry name" value="P-loop_NTPase"/>
</dbReference>
<keyword evidence="4" id="KW-1185">Reference proteome</keyword>
<evidence type="ECO:0000259" key="2">
    <source>
        <dbReference type="SMART" id="SM00382"/>
    </source>
</evidence>
<accession>A0ABP8S105</accession>
<dbReference type="EMBL" id="BAABGT010000093">
    <property type="protein sequence ID" value="GAA4555553.1"/>
    <property type="molecule type" value="Genomic_DNA"/>
</dbReference>
<dbReference type="CDD" id="cd00009">
    <property type="entry name" value="AAA"/>
    <property type="match status" value="1"/>
</dbReference>
<comment type="caution">
    <text evidence="3">The sequence shown here is derived from an EMBL/GenBank/DDBJ whole genome shotgun (WGS) entry which is preliminary data.</text>
</comment>
<protein>
    <submittedName>
        <fullName evidence="3">MoxR family ATPase</fullName>
    </submittedName>
</protein>
<feature type="domain" description="AAA+ ATPase" evidence="2">
    <location>
        <begin position="55"/>
        <end position="220"/>
    </location>
</feature>
<dbReference type="Proteomes" id="UP001501598">
    <property type="component" value="Unassembled WGS sequence"/>
</dbReference>
<dbReference type="SUPFAM" id="SSF52540">
    <property type="entry name" value="P-loop containing nucleoside triphosphate hydrolases"/>
    <property type="match status" value="1"/>
</dbReference>
<dbReference type="PANTHER" id="PTHR42759">
    <property type="entry name" value="MOXR FAMILY PROTEIN"/>
    <property type="match status" value="1"/>
</dbReference>
<dbReference type="Gene3D" id="3.40.50.300">
    <property type="entry name" value="P-loop containing nucleotide triphosphate hydrolases"/>
    <property type="match status" value="1"/>
</dbReference>
<gene>
    <name evidence="3" type="ORF">GCM10023175_56020</name>
</gene>
<dbReference type="Pfam" id="PF07728">
    <property type="entry name" value="AAA_5"/>
    <property type="match status" value="1"/>
</dbReference>
<sequence>MKDRADGRPERPGEDRAARRPTTPVSIEELTSALEGVGYFADRGLATALFLALRSRRPLLLEGEAGVGKTEAAKALRAVLDADLIRLQCYEGIDARQALYDWDYPRQLLAARLAHESGPGNRTEVDDLYGPEFITERPLLRALRAGERAVLLVDEIDRADDQFEALMLELLSDFTISVPEMNETIRAAVPPVVVLTSNRTRELHDALRRRCAYVWIDPPDAQLEIRIVRARLPGIEPRLADSVATAVARIRKLDLLKVPGIAETLDWARALAMIGAHAVTVEAARATLGWVVKTREDTSAVGAVLDDIVVEPAS</sequence>
<dbReference type="RefSeq" id="WP_345425008.1">
    <property type="nucleotide sequence ID" value="NZ_BAABGT010000093.1"/>
</dbReference>
<feature type="region of interest" description="Disordered" evidence="1">
    <location>
        <begin position="1"/>
        <end position="23"/>
    </location>
</feature>
<feature type="compositionally biased region" description="Basic and acidic residues" evidence="1">
    <location>
        <begin position="1"/>
        <end position="18"/>
    </location>
</feature>